<proteinExistence type="predicted"/>
<name>A0A2S4UTT5_9BASI</name>
<reference evidence="4" key="3">
    <citation type="journal article" date="2018" name="Mol. Plant Microbe Interact.">
        <title>Genome sequence resources for the wheat stripe rust pathogen (Puccinia striiformis f. sp. tritici) and the barley stripe rust pathogen (Puccinia striiformis f. sp. hordei).</title>
        <authorList>
            <person name="Xia C."/>
            <person name="Wang M."/>
            <person name="Yin C."/>
            <person name="Cornejo O.E."/>
            <person name="Hulbert S.H."/>
            <person name="Chen X."/>
        </authorList>
    </citation>
    <scope>NUCLEOTIDE SEQUENCE [LARGE SCALE GENOMIC DNA]</scope>
    <source>
        <strain evidence="4">93TX-2</strain>
    </source>
</reference>
<evidence type="ECO:0000256" key="2">
    <source>
        <dbReference type="SAM" id="SignalP"/>
    </source>
</evidence>
<dbReference type="EMBL" id="PKSM01000246">
    <property type="protein sequence ID" value="POW00682.1"/>
    <property type="molecule type" value="Genomic_DNA"/>
</dbReference>
<feature type="region of interest" description="Disordered" evidence="1">
    <location>
        <begin position="80"/>
        <end position="120"/>
    </location>
</feature>
<feature type="region of interest" description="Disordered" evidence="1">
    <location>
        <begin position="138"/>
        <end position="176"/>
    </location>
</feature>
<feature type="chain" id="PRO_5015492649" evidence="2">
    <location>
        <begin position="29"/>
        <end position="222"/>
    </location>
</feature>
<dbReference type="VEuPathDB" id="FungiDB:PSTT_13426"/>
<organism evidence="3 4">
    <name type="scientific">Puccinia striiformis</name>
    <dbReference type="NCBI Taxonomy" id="27350"/>
    <lineage>
        <taxon>Eukaryota</taxon>
        <taxon>Fungi</taxon>
        <taxon>Dikarya</taxon>
        <taxon>Basidiomycota</taxon>
        <taxon>Pucciniomycotina</taxon>
        <taxon>Pucciniomycetes</taxon>
        <taxon>Pucciniales</taxon>
        <taxon>Pucciniaceae</taxon>
        <taxon>Puccinia</taxon>
    </lineage>
</organism>
<keyword evidence="4" id="KW-1185">Reference proteome</keyword>
<accession>A0A2S4UTT5</accession>
<reference evidence="4" key="2">
    <citation type="journal article" date="2018" name="BMC Genomics">
        <title>Genomic insights into host adaptation between the wheat stripe rust pathogen (Puccinia striiformis f. sp. tritici) and the barley stripe rust pathogen (Puccinia striiformis f. sp. hordei).</title>
        <authorList>
            <person name="Xia C."/>
            <person name="Wang M."/>
            <person name="Yin C."/>
            <person name="Cornejo O.E."/>
            <person name="Hulbert S.H."/>
            <person name="Chen X."/>
        </authorList>
    </citation>
    <scope>NUCLEOTIDE SEQUENCE [LARGE SCALE GENOMIC DNA]</scope>
    <source>
        <strain evidence="4">93TX-2</strain>
    </source>
</reference>
<reference evidence="3 4" key="1">
    <citation type="submission" date="2017-12" db="EMBL/GenBank/DDBJ databases">
        <title>Gene loss provides genomic basis for host adaptation in cereal stripe rust fungi.</title>
        <authorList>
            <person name="Xia C."/>
        </authorList>
    </citation>
    <scope>NUCLEOTIDE SEQUENCE [LARGE SCALE GENOMIC DNA]</scope>
    <source>
        <strain evidence="3 4">93TX-2</strain>
    </source>
</reference>
<feature type="compositionally biased region" description="Basic and acidic residues" evidence="1">
    <location>
        <begin position="144"/>
        <end position="176"/>
    </location>
</feature>
<dbReference type="AlphaFoldDB" id="A0A2S4UTT5"/>
<comment type="caution">
    <text evidence="3">The sequence shown here is derived from an EMBL/GenBank/DDBJ whole genome shotgun (WGS) entry which is preliminary data.</text>
</comment>
<dbReference type="Proteomes" id="UP000238274">
    <property type="component" value="Unassembled WGS sequence"/>
</dbReference>
<dbReference type="VEuPathDB" id="FungiDB:PSHT_12905"/>
<evidence type="ECO:0000256" key="1">
    <source>
        <dbReference type="SAM" id="MobiDB-lite"/>
    </source>
</evidence>
<gene>
    <name evidence="3" type="ORF">PSHT_12905</name>
</gene>
<protein>
    <submittedName>
        <fullName evidence="3">Uncharacterized protein</fullName>
    </submittedName>
</protein>
<keyword evidence="2" id="KW-0732">Signal</keyword>
<evidence type="ECO:0000313" key="4">
    <source>
        <dbReference type="Proteomes" id="UP000238274"/>
    </source>
</evidence>
<feature type="signal peptide" evidence="2">
    <location>
        <begin position="1"/>
        <end position="28"/>
    </location>
</feature>
<sequence length="222" mass="24327">MRFTTFTRISLFWLTASAYIAIAAPAEAFSGAETLATGGCECSHEHEAPLAPVGELLQKKSPAKIAEEERPVVGTCGHDHDHDHDHDHVHHHHPPPVNTDVTPPLIETQNLSNDGSCGSGCGHHHAATLSESVPLIHRTPASDAPHDHDGCGHDHSHDGHDHSHDGCGHSHASRDWSRGGTRRVLEYWCREKFGQFWSWLKRGSANLRKKIGALLTRKPKAN</sequence>
<evidence type="ECO:0000313" key="3">
    <source>
        <dbReference type="EMBL" id="POW00682.1"/>
    </source>
</evidence>